<comment type="subunit">
    <text evidence="3">The glycine cleavage system is composed of four proteins: P, T, L and H.</text>
</comment>
<sequence length="127" mass="13178">MTDLNSLKYTAEHEWIALEGDTATVGITDYAADKLGDVVFVELPGEGDGVTAGDVCGEIESTKSVGELYAPLTGDIVAANDAVVDDPSLVNSDPFGEGWLIKITVDPAAVDGLMDRAAYLELTGGEA</sequence>
<dbReference type="EMBL" id="JACHML010000001">
    <property type="protein sequence ID" value="MBB6392337.1"/>
    <property type="molecule type" value="Genomic_DNA"/>
</dbReference>
<dbReference type="RefSeq" id="WP_184751416.1">
    <property type="nucleotide sequence ID" value="NZ_BAAAJR010000011.1"/>
</dbReference>
<protein>
    <recommendedName>
        <fullName evidence="3">Glycine cleavage system H protein</fullName>
    </recommendedName>
</protein>
<dbReference type="Pfam" id="PF01597">
    <property type="entry name" value="GCV_H"/>
    <property type="match status" value="1"/>
</dbReference>
<dbReference type="InterPro" id="IPR033753">
    <property type="entry name" value="GCV_H/Fam206"/>
</dbReference>
<dbReference type="GO" id="GO:0005960">
    <property type="term" value="C:glycine cleavage complex"/>
    <property type="evidence" value="ECO:0007669"/>
    <property type="project" value="InterPro"/>
</dbReference>
<keyword evidence="2 3" id="KW-0450">Lipoyl</keyword>
<dbReference type="Gene3D" id="2.40.50.100">
    <property type="match status" value="1"/>
</dbReference>
<dbReference type="InterPro" id="IPR011053">
    <property type="entry name" value="Single_hybrid_motif"/>
</dbReference>
<dbReference type="InterPro" id="IPR017453">
    <property type="entry name" value="GCV_H_sub"/>
</dbReference>
<evidence type="ECO:0000256" key="2">
    <source>
        <dbReference type="ARBA" id="ARBA00022823"/>
    </source>
</evidence>
<feature type="domain" description="Lipoyl-binding" evidence="5">
    <location>
        <begin position="22"/>
        <end position="104"/>
    </location>
</feature>
<dbReference type="CDD" id="cd06848">
    <property type="entry name" value="GCS_H"/>
    <property type="match status" value="1"/>
</dbReference>
<organism evidence="6 7">
    <name type="scientific">Microbacterium thalassium</name>
    <dbReference type="NCBI Taxonomy" id="362649"/>
    <lineage>
        <taxon>Bacteria</taxon>
        <taxon>Bacillati</taxon>
        <taxon>Actinomycetota</taxon>
        <taxon>Actinomycetes</taxon>
        <taxon>Micrococcales</taxon>
        <taxon>Microbacteriaceae</taxon>
        <taxon>Microbacterium</taxon>
    </lineage>
</organism>
<dbReference type="GO" id="GO:0009249">
    <property type="term" value="P:protein lipoylation"/>
    <property type="evidence" value="ECO:0007669"/>
    <property type="project" value="TreeGrafter"/>
</dbReference>
<dbReference type="NCBIfam" id="TIGR00527">
    <property type="entry name" value="gcvH"/>
    <property type="match status" value="1"/>
</dbReference>
<evidence type="ECO:0000256" key="4">
    <source>
        <dbReference type="PIRSR" id="PIRSR617453-50"/>
    </source>
</evidence>
<dbReference type="SUPFAM" id="SSF51230">
    <property type="entry name" value="Single hybrid motif"/>
    <property type="match status" value="1"/>
</dbReference>
<dbReference type="GO" id="GO:0019464">
    <property type="term" value="P:glycine decarboxylation via glycine cleavage system"/>
    <property type="evidence" value="ECO:0007669"/>
    <property type="project" value="UniProtKB-UniRule"/>
</dbReference>
<accession>A0A7X0FRG0</accession>
<dbReference type="PANTHER" id="PTHR11715:SF3">
    <property type="entry name" value="GLYCINE CLEAVAGE SYSTEM H PROTEIN-RELATED"/>
    <property type="match status" value="1"/>
</dbReference>
<evidence type="ECO:0000256" key="3">
    <source>
        <dbReference type="HAMAP-Rule" id="MF_00272"/>
    </source>
</evidence>
<dbReference type="InterPro" id="IPR003016">
    <property type="entry name" value="2-oxoA_DH_lipoyl-BS"/>
</dbReference>
<dbReference type="PANTHER" id="PTHR11715">
    <property type="entry name" value="GLYCINE CLEAVAGE SYSTEM H PROTEIN"/>
    <property type="match status" value="1"/>
</dbReference>
<dbReference type="AlphaFoldDB" id="A0A7X0FRG0"/>
<evidence type="ECO:0000259" key="5">
    <source>
        <dbReference type="PROSITE" id="PS50968"/>
    </source>
</evidence>
<evidence type="ECO:0000313" key="6">
    <source>
        <dbReference type="EMBL" id="MBB6392337.1"/>
    </source>
</evidence>
<gene>
    <name evidence="3" type="primary">gcvH</name>
    <name evidence="6" type="ORF">HD594_002650</name>
</gene>
<name>A0A7X0FRG0_9MICO</name>
<dbReference type="HAMAP" id="MF_00272">
    <property type="entry name" value="GcvH"/>
    <property type="match status" value="1"/>
</dbReference>
<dbReference type="PROSITE" id="PS00189">
    <property type="entry name" value="LIPOYL"/>
    <property type="match status" value="1"/>
</dbReference>
<comment type="caution">
    <text evidence="6">The sequence shown here is derived from an EMBL/GenBank/DDBJ whole genome shotgun (WGS) entry which is preliminary data.</text>
</comment>
<dbReference type="InterPro" id="IPR002930">
    <property type="entry name" value="GCV_H"/>
</dbReference>
<evidence type="ECO:0000256" key="1">
    <source>
        <dbReference type="ARBA" id="ARBA00009249"/>
    </source>
</evidence>
<dbReference type="NCBIfam" id="NF002270">
    <property type="entry name" value="PRK01202.1"/>
    <property type="match status" value="1"/>
</dbReference>
<dbReference type="GO" id="GO:0005829">
    <property type="term" value="C:cytosol"/>
    <property type="evidence" value="ECO:0007669"/>
    <property type="project" value="TreeGrafter"/>
</dbReference>
<dbReference type="InterPro" id="IPR000089">
    <property type="entry name" value="Biotin_lipoyl"/>
</dbReference>
<comment type="similarity">
    <text evidence="1 3">Belongs to the GcvH family.</text>
</comment>
<reference evidence="6 7" key="1">
    <citation type="submission" date="2020-08" db="EMBL/GenBank/DDBJ databases">
        <title>Sequencing the genomes of 1000 actinobacteria strains.</title>
        <authorList>
            <person name="Klenk H.-P."/>
        </authorList>
    </citation>
    <scope>NUCLEOTIDE SEQUENCE [LARGE SCALE GENOMIC DNA]</scope>
    <source>
        <strain evidence="6 7">DSM 12511</strain>
    </source>
</reference>
<comment type="cofactor">
    <cofactor evidence="3">
        <name>(R)-lipoate</name>
        <dbReference type="ChEBI" id="CHEBI:83088"/>
    </cofactor>
    <text evidence="3">Binds 1 lipoyl cofactor covalently.</text>
</comment>
<dbReference type="Proteomes" id="UP000537775">
    <property type="component" value="Unassembled WGS sequence"/>
</dbReference>
<proteinExistence type="inferred from homology"/>
<dbReference type="PROSITE" id="PS50968">
    <property type="entry name" value="BIOTINYL_LIPOYL"/>
    <property type="match status" value="1"/>
</dbReference>
<keyword evidence="7" id="KW-1185">Reference proteome</keyword>
<feature type="modified residue" description="N6-lipoyllysine" evidence="3 4">
    <location>
        <position position="63"/>
    </location>
</feature>
<evidence type="ECO:0000313" key="7">
    <source>
        <dbReference type="Proteomes" id="UP000537775"/>
    </source>
</evidence>
<comment type="function">
    <text evidence="3">The glycine cleavage system catalyzes the degradation of glycine. The H protein shuttles the methylamine group of glycine from the P protein to the T protein.</text>
</comment>